<dbReference type="Pfam" id="PF04355">
    <property type="entry name" value="BamE"/>
    <property type="match status" value="1"/>
</dbReference>
<feature type="signal peptide" evidence="3">
    <location>
        <begin position="1"/>
        <end position="25"/>
    </location>
</feature>
<feature type="domain" description="Outer membrane protein assembly factor BamE" evidence="4">
    <location>
        <begin position="68"/>
        <end position="129"/>
    </location>
</feature>
<evidence type="ECO:0000256" key="1">
    <source>
        <dbReference type="ARBA" id="ARBA00022729"/>
    </source>
</evidence>
<evidence type="ECO:0000313" key="5">
    <source>
        <dbReference type="EMBL" id="SHE75749.1"/>
    </source>
</evidence>
<protein>
    <submittedName>
        <fullName evidence="5">SmpA / OmlA family protein</fullName>
    </submittedName>
</protein>
<dbReference type="EMBL" id="FQUZ01000006">
    <property type="protein sequence ID" value="SHE75749.1"/>
    <property type="molecule type" value="Genomic_DNA"/>
</dbReference>
<sequence length="160" mass="17391">MKKSMVFRAVVAAAVCAAASTAGWAQQVQPATTGPVLDSSLSYERVEATVPELDEPFRRIGQLADLGKIHAVQPGTSAQQVQALLGEPLPAAQGGGGKGNEWDYNWNLRTGEQRKDFIVCQYKVVFDTAKDEVVETAWRRRQCKALADEFLAAQQSPTVQ</sequence>
<keyword evidence="2" id="KW-0472">Membrane</keyword>
<dbReference type="AlphaFoldDB" id="A0A1M4W3G4"/>
<dbReference type="GO" id="GO:0019867">
    <property type="term" value="C:outer membrane"/>
    <property type="evidence" value="ECO:0007669"/>
    <property type="project" value="InterPro"/>
</dbReference>
<keyword evidence="6" id="KW-1185">Reference proteome</keyword>
<proteinExistence type="predicted"/>
<evidence type="ECO:0000256" key="3">
    <source>
        <dbReference type="SAM" id="SignalP"/>
    </source>
</evidence>
<dbReference type="OrthoDB" id="8851075at2"/>
<keyword evidence="1 3" id="KW-0732">Signal</keyword>
<dbReference type="STRING" id="1122156.SAMN02745117_00800"/>
<name>A0A1M4W3G4_9BURK</name>
<organism evidence="5 6">
    <name type="scientific">Lampropedia hyalina DSM 16112</name>
    <dbReference type="NCBI Taxonomy" id="1122156"/>
    <lineage>
        <taxon>Bacteria</taxon>
        <taxon>Pseudomonadati</taxon>
        <taxon>Pseudomonadota</taxon>
        <taxon>Betaproteobacteria</taxon>
        <taxon>Burkholderiales</taxon>
        <taxon>Comamonadaceae</taxon>
        <taxon>Lampropedia</taxon>
    </lineage>
</organism>
<reference evidence="5 6" key="1">
    <citation type="submission" date="2016-11" db="EMBL/GenBank/DDBJ databases">
        <authorList>
            <person name="Jaros S."/>
            <person name="Januszkiewicz K."/>
            <person name="Wedrychowicz H."/>
        </authorList>
    </citation>
    <scope>NUCLEOTIDE SEQUENCE [LARGE SCALE GENOMIC DNA]</scope>
    <source>
        <strain evidence="5 6">DSM 16112</strain>
    </source>
</reference>
<gene>
    <name evidence="5" type="ORF">SAMN02745117_00800</name>
</gene>
<evidence type="ECO:0000313" key="6">
    <source>
        <dbReference type="Proteomes" id="UP000184327"/>
    </source>
</evidence>
<evidence type="ECO:0000256" key="2">
    <source>
        <dbReference type="ARBA" id="ARBA00023136"/>
    </source>
</evidence>
<dbReference type="RefSeq" id="WP_073354862.1">
    <property type="nucleotide sequence ID" value="NZ_FQUZ01000006.1"/>
</dbReference>
<dbReference type="Proteomes" id="UP000184327">
    <property type="component" value="Unassembled WGS sequence"/>
</dbReference>
<dbReference type="InterPro" id="IPR007450">
    <property type="entry name" value="BamE_dom"/>
</dbReference>
<dbReference type="InterPro" id="IPR037873">
    <property type="entry name" value="BamE-like"/>
</dbReference>
<feature type="chain" id="PRO_5012273886" evidence="3">
    <location>
        <begin position="26"/>
        <end position="160"/>
    </location>
</feature>
<dbReference type="Gene3D" id="3.30.1450.10">
    <property type="match status" value="1"/>
</dbReference>
<evidence type="ECO:0000259" key="4">
    <source>
        <dbReference type="Pfam" id="PF04355"/>
    </source>
</evidence>
<accession>A0A1M4W3G4</accession>